<evidence type="ECO:0000313" key="1">
    <source>
        <dbReference type="EMBL" id="TNN84446.1"/>
    </source>
</evidence>
<comment type="caution">
    <text evidence="1">The sequence shown here is derived from an EMBL/GenBank/DDBJ whole genome shotgun (WGS) entry which is preliminary data.</text>
</comment>
<gene>
    <name evidence="1" type="ORF">EYF80_005439</name>
</gene>
<protein>
    <submittedName>
        <fullName evidence="1">Uncharacterized protein</fullName>
    </submittedName>
</protein>
<dbReference type="EMBL" id="SRLO01000027">
    <property type="protein sequence ID" value="TNN84446.1"/>
    <property type="molecule type" value="Genomic_DNA"/>
</dbReference>
<accession>A0A4Z2J2N8</accession>
<name>A0A4Z2J2N8_9TELE</name>
<proteinExistence type="predicted"/>
<evidence type="ECO:0000313" key="2">
    <source>
        <dbReference type="Proteomes" id="UP000314294"/>
    </source>
</evidence>
<organism evidence="1 2">
    <name type="scientific">Liparis tanakae</name>
    <name type="common">Tanaka's snailfish</name>
    <dbReference type="NCBI Taxonomy" id="230148"/>
    <lineage>
        <taxon>Eukaryota</taxon>
        <taxon>Metazoa</taxon>
        <taxon>Chordata</taxon>
        <taxon>Craniata</taxon>
        <taxon>Vertebrata</taxon>
        <taxon>Euteleostomi</taxon>
        <taxon>Actinopterygii</taxon>
        <taxon>Neopterygii</taxon>
        <taxon>Teleostei</taxon>
        <taxon>Neoteleostei</taxon>
        <taxon>Acanthomorphata</taxon>
        <taxon>Eupercaria</taxon>
        <taxon>Perciformes</taxon>
        <taxon>Cottioidei</taxon>
        <taxon>Cottales</taxon>
        <taxon>Liparidae</taxon>
        <taxon>Liparis</taxon>
    </lineage>
</organism>
<keyword evidence="2" id="KW-1185">Reference proteome</keyword>
<dbReference type="AlphaFoldDB" id="A0A4Z2J2N8"/>
<reference evidence="1 2" key="1">
    <citation type="submission" date="2019-03" db="EMBL/GenBank/DDBJ databases">
        <title>First draft genome of Liparis tanakae, snailfish: a comprehensive survey of snailfish specific genes.</title>
        <authorList>
            <person name="Kim W."/>
            <person name="Song I."/>
            <person name="Jeong J.-H."/>
            <person name="Kim D."/>
            <person name="Kim S."/>
            <person name="Ryu S."/>
            <person name="Song J.Y."/>
            <person name="Lee S.K."/>
        </authorList>
    </citation>
    <scope>NUCLEOTIDE SEQUENCE [LARGE SCALE GENOMIC DNA]</scope>
    <source>
        <tissue evidence="1">Muscle</tissue>
    </source>
</reference>
<dbReference type="Proteomes" id="UP000314294">
    <property type="component" value="Unassembled WGS sequence"/>
</dbReference>
<sequence length="159" mass="17175">MTVDFEECIKDSPRFSLTSFHLESVSFSQEGSSRQDVDLFHKGVEALGSMFFRVSSLACRASSLTALGSGWLSHQHSDPWADEKEVAASKNGADSRKFRKGATHGSCQIHCKYCTLKLALEFDQTGELRAAARPPVVGPLSGLSRGQGSGFGLQVCTSE</sequence>